<keyword evidence="2" id="KW-0813">Transport</keyword>
<dbReference type="SUPFAM" id="SSF55804">
    <property type="entry name" value="Phoshotransferase/anion transport protein"/>
    <property type="match status" value="1"/>
</dbReference>
<accession>A0AB37RM42</accession>
<dbReference type="PANTHER" id="PTHR47738:SF3">
    <property type="entry name" value="PHOSPHOTRANSFERASE SYSTEM MANNITOL_FRUCTOSE-SPECIFIC IIA DOMAIN CONTAINING PROTEIN"/>
    <property type="match status" value="1"/>
</dbReference>
<gene>
    <name evidence="2" type="ORF">D6U17_06330</name>
</gene>
<dbReference type="Pfam" id="PF00359">
    <property type="entry name" value="PTS_EIIA_2"/>
    <property type="match status" value="1"/>
</dbReference>
<comment type="caution">
    <text evidence="2">The sequence shown here is derived from an EMBL/GenBank/DDBJ whole genome shotgun (WGS) entry which is preliminary data.</text>
</comment>
<dbReference type="PROSITE" id="PS51094">
    <property type="entry name" value="PTS_EIIA_TYPE_2"/>
    <property type="match status" value="1"/>
</dbReference>
<dbReference type="Gene3D" id="3.40.930.10">
    <property type="entry name" value="Mannitol-specific EII, Chain A"/>
    <property type="match status" value="1"/>
</dbReference>
<evidence type="ECO:0000313" key="2">
    <source>
        <dbReference type="EMBL" id="RMW55864.1"/>
    </source>
</evidence>
<dbReference type="InterPro" id="IPR051541">
    <property type="entry name" value="PTS_SugarTrans_NitroReg"/>
</dbReference>
<dbReference type="CDD" id="cd00211">
    <property type="entry name" value="PTS_IIA_fru"/>
    <property type="match status" value="1"/>
</dbReference>
<keyword evidence="2" id="KW-0762">Sugar transport</keyword>
<dbReference type="AlphaFoldDB" id="A0AB37RM42"/>
<sequence>MSVESELTLSKMLFFPKLEYSNSEGVLKYMADALIAQHFVKKEYEPALLKRESEYPTGLPVSSPGIAIPHSDFKLVNKTTIAVATLQKPVLFHNMENTNQTLPVQIIIMMAIGEPHGQVTMLQKIVGVIQDNELRNQVIDAKTNEELYELLAPKLMA</sequence>
<evidence type="ECO:0000259" key="1">
    <source>
        <dbReference type="PROSITE" id="PS51094"/>
    </source>
</evidence>
<protein>
    <submittedName>
        <fullName evidence="2">PTS sugar transporter subunit IIA</fullName>
    </submittedName>
</protein>
<dbReference type="RefSeq" id="WP_122211189.1">
    <property type="nucleotide sequence ID" value="NZ_RDCH01000038.1"/>
</dbReference>
<evidence type="ECO:0000313" key="3">
    <source>
        <dbReference type="Proteomes" id="UP000281061"/>
    </source>
</evidence>
<dbReference type="PANTHER" id="PTHR47738">
    <property type="entry name" value="PTS SYSTEM FRUCTOSE-LIKE EIIA COMPONENT-RELATED"/>
    <property type="match status" value="1"/>
</dbReference>
<organism evidence="2 3">
    <name type="scientific">Lactiplantibacillus pentosus</name>
    <name type="common">Lactobacillus pentosus</name>
    <dbReference type="NCBI Taxonomy" id="1589"/>
    <lineage>
        <taxon>Bacteria</taxon>
        <taxon>Bacillati</taxon>
        <taxon>Bacillota</taxon>
        <taxon>Bacilli</taxon>
        <taxon>Lactobacillales</taxon>
        <taxon>Lactobacillaceae</taxon>
        <taxon>Lactiplantibacillus</taxon>
    </lineage>
</organism>
<name>A0AB37RM42_LACPE</name>
<dbReference type="InterPro" id="IPR002178">
    <property type="entry name" value="PTS_EIIA_type-2_dom"/>
</dbReference>
<dbReference type="EMBL" id="RDCL01000049">
    <property type="protein sequence ID" value="RMW55864.1"/>
    <property type="molecule type" value="Genomic_DNA"/>
</dbReference>
<dbReference type="Proteomes" id="UP000281061">
    <property type="component" value="Unassembled WGS sequence"/>
</dbReference>
<feature type="domain" description="PTS EIIA type-2" evidence="1">
    <location>
        <begin position="7"/>
        <end position="154"/>
    </location>
</feature>
<proteinExistence type="predicted"/>
<dbReference type="InterPro" id="IPR016152">
    <property type="entry name" value="PTrfase/Anion_transptr"/>
</dbReference>
<reference evidence="2 3" key="1">
    <citation type="submission" date="2018-10" db="EMBL/GenBank/DDBJ databases">
        <title>Genome sequences of five Lactobacillus pentosus strains isolated from brines of traditionally fermented spanish-style green table olives and differences between them.</title>
        <authorList>
            <person name="Jimenez Diaz R."/>
        </authorList>
    </citation>
    <scope>NUCLEOTIDE SEQUENCE [LARGE SCALE GENOMIC DNA]</scope>
    <source>
        <strain evidence="2 3">IG8</strain>
    </source>
</reference>